<comment type="caution">
    <text evidence="1">The sequence shown here is derived from an EMBL/GenBank/DDBJ whole genome shotgun (WGS) entry which is preliminary data.</text>
</comment>
<evidence type="ECO:0000313" key="1">
    <source>
        <dbReference type="EMBL" id="MBP2348960.1"/>
    </source>
</evidence>
<reference evidence="1 2" key="1">
    <citation type="submission" date="2021-03" db="EMBL/GenBank/DDBJ databases">
        <title>Sequencing the genomes of 1000 actinobacteria strains.</title>
        <authorList>
            <person name="Klenk H.-P."/>
        </authorList>
    </citation>
    <scope>NUCLEOTIDE SEQUENCE [LARGE SCALE GENOMIC DNA]</scope>
    <source>
        <strain evidence="1 2">DSM 18824</strain>
    </source>
</reference>
<dbReference type="Proteomes" id="UP000755585">
    <property type="component" value="Unassembled WGS sequence"/>
</dbReference>
<dbReference type="RefSeq" id="WP_209692204.1">
    <property type="nucleotide sequence ID" value="NZ_BAAAVU010000028.1"/>
</dbReference>
<sequence>MRHCRYTTRRPEGDVVDHVALRLRALWAVITAAVPAAVDGDAVLADDRLLDWAATAGSHRRRH</sequence>
<evidence type="ECO:0000313" key="2">
    <source>
        <dbReference type="Proteomes" id="UP000755585"/>
    </source>
</evidence>
<dbReference type="EMBL" id="JAGINT010000001">
    <property type="protein sequence ID" value="MBP2348960.1"/>
    <property type="molecule type" value="Genomic_DNA"/>
</dbReference>
<proteinExistence type="predicted"/>
<name>A0ABS4UBI5_9ACTN</name>
<protein>
    <submittedName>
        <fullName evidence="1">Uncharacterized protein</fullName>
    </submittedName>
</protein>
<gene>
    <name evidence="1" type="ORF">JOF29_000043</name>
</gene>
<keyword evidence="2" id="KW-1185">Reference proteome</keyword>
<accession>A0ABS4UBI5</accession>
<organism evidence="1 2">
    <name type="scientific">Kribbella aluminosa</name>
    <dbReference type="NCBI Taxonomy" id="416017"/>
    <lineage>
        <taxon>Bacteria</taxon>
        <taxon>Bacillati</taxon>
        <taxon>Actinomycetota</taxon>
        <taxon>Actinomycetes</taxon>
        <taxon>Propionibacteriales</taxon>
        <taxon>Kribbellaceae</taxon>
        <taxon>Kribbella</taxon>
    </lineage>
</organism>